<evidence type="ECO:0000256" key="4">
    <source>
        <dbReference type="RuleBase" id="RU003694"/>
    </source>
</evidence>
<dbReference type="Gene3D" id="3.40.47.10">
    <property type="match status" value="2"/>
</dbReference>
<dbReference type="Pfam" id="PF02801">
    <property type="entry name" value="Ketoacyl-synt_C"/>
    <property type="match status" value="1"/>
</dbReference>
<dbReference type="Proteomes" id="UP000318186">
    <property type="component" value="Unassembled WGS sequence"/>
</dbReference>
<evidence type="ECO:0000256" key="1">
    <source>
        <dbReference type="ARBA" id="ARBA00008467"/>
    </source>
</evidence>
<keyword evidence="2 4" id="KW-0808">Transferase</keyword>
<evidence type="ECO:0000313" key="6">
    <source>
        <dbReference type="EMBL" id="TWF92159.1"/>
    </source>
</evidence>
<dbReference type="CDD" id="cd00832">
    <property type="entry name" value="CLF"/>
    <property type="match status" value="1"/>
</dbReference>
<name>A0A561TYG4_9ACTN</name>
<dbReference type="InterPro" id="IPR020841">
    <property type="entry name" value="PKS_Beta-ketoAc_synthase_dom"/>
</dbReference>
<gene>
    <name evidence="6" type="ORF">FHX80_12478</name>
</gene>
<dbReference type="SMART" id="SM00825">
    <property type="entry name" value="PKS_KS"/>
    <property type="match status" value="1"/>
</dbReference>
<dbReference type="InterPro" id="IPR016039">
    <property type="entry name" value="Thiolase-like"/>
</dbReference>
<evidence type="ECO:0000313" key="7">
    <source>
        <dbReference type="Proteomes" id="UP000318186"/>
    </source>
</evidence>
<dbReference type="SUPFAM" id="SSF53901">
    <property type="entry name" value="Thiolase-like"/>
    <property type="match status" value="2"/>
</dbReference>
<dbReference type="EMBL" id="VIWW01000002">
    <property type="protein sequence ID" value="TWF92159.1"/>
    <property type="molecule type" value="Genomic_DNA"/>
</dbReference>
<dbReference type="InterPro" id="IPR014031">
    <property type="entry name" value="Ketoacyl_synth_C"/>
</dbReference>
<protein>
    <submittedName>
        <fullName evidence="6">Act minimal PKS chain-length factor (CLF/KS beta)</fullName>
    </submittedName>
</protein>
<comment type="similarity">
    <text evidence="1 4">Belongs to the thiolase-like superfamily. Beta-ketoacyl-ACP synthases family.</text>
</comment>
<reference evidence="6 7" key="1">
    <citation type="submission" date="2019-06" db="EMBL/GenBank/DDBJ databases">
        <title>Sequencing the genomes of 1000 actinobacteria strains.</title>
        <authorList>
            <person name="Klenk H.-P."/>
        </authorList>
    </citation>
    <scope>NUCLEOTIDE SEQUENCE [LARGE SCALE GENOMIC DNA]</scope>
    <source>
        <strain evidence="6 7">DSM 42059</strain>
    </source>
</reference>
<dbReference type="GO" id="GO:0004315">
    <property type="term" value="F:3-oxoacyl-[acyl-carrier-protein] synthase activity"/>
    <property type="evidence" value="ECO:0007669"/>
    <property type="project" value="TreeGrafter"/>
</dbReference>
<evidence type="ECO:0000259" key="5">
    <source>
        <dbReference type="PROSITE" id="PS52004"/>
    </source>
</evidence>
<proteinExistence type="inferred from homology"/>
<organism evidence="6 7">
    <name type="scientific">Streptomyces brevispora</name>
    <dbReference type="NCBI Taxonomy" id="887462"/>
    <lineage>
        <taxon>Bacteria</taxon>
        <taxon>Bacillati</taxon>
        <taxon>Actinomycetota</taxon>
        <taxon>Actinomycetes</taxon>
        <taxon>Kitasatosporales</taxon>
        <taxon>Streptomycetaceae</taxon>
        <taxon>Streptomyces</taxon>
    </lineage>
</organism>
<feature type="domain" description="Ketosynthase family 3 (KS3)" evidence="5">
    <location>
        <begin position="3"/>
        <end position="403"/>
    </location>
</feature>
<evidence type="ECO:0000256" key="2">
    <source>
        <dbReference type="ARBA" id="ARBA00022679"/>
    </source>
</evidence>
<dbReference type="InterPro" id="IPR000794">
    <property type="entry name" value="Beta-ketoacyl_synthase"/>
</dbReference>
<dbReference type="GO" id="GO:0006633">
    <property type="term" value="P:fatty acid biosynthetic process"/>
    <property type="evidence" value="ECO:0007669"/>
    <property type="project" value="TreeGrafter"/>
</dbReference>
<dbReference type="PANTHER" id="PTHR11712:SF322">
    <property type="entry name" value="POLYKETIDE BETA-KETOACYL SYNTHASE 2-RELATED"/>
    <property type="match status" value="1"/>
</dbReference>
<dbReference type="InterPro" id="IPR014030">
    <property type="entry name" value="Ketoacyl_synth_N"/>
</dbReference>
<dbReference type="PROSITE" id="PS52004">
    <property type="entry name" value="KS3_2"/>
    <property type="match status" value="1"/>
</dbReference>
<sequence>MSSTKVVVTGIGVVSPNGFGVREYWEATRASKSGIGRIERFNPEQYPSKLAGEIDGFVVKEHLPSRLVPQTDRMTQLALVGAEHALADAGVSVEEADEYGMGVMTASSSGGFEFGQEQLRNLWSKGSQYVSAYQSFAWFYAVNTGQISIRHGLRGPSGVVVSDQAGGLDALAHARRLVRKGSDLILSGGVDAAICPWGWVAQLTTGRMSTQERPDRAYLPFDAAACGYVPGEGGALLILEDAEAARRRGVSEVYGEICGYGSTFDPAPDSGRGPTLQKAIEIALADAGLEAGDIDVVFADASGVPELDRIEATALTEVFGPRGVAVTVPKTMTGRLGSGAAPLDVATALLAMRHGVIPPTANVTLSPDYDLDLVTAVRETPVSTALVLARGHGGFNSAVVLRSVDWN</sequence>
<dbReference type="Pfam" id="PF00109">
    <property type="entry name" value="ketoacyl-synt"/>
    <property type="match status" value="1"/>
</dbReference>
<comment type="caution">
    <text evidence="6">The sequence shown here is derived from an EMBL/GenBank/DDBJ whole genome shotgun (WGS) entry which is preliminary data.</text>
</comment>
<accession>A0A561TYG4</accession>
<evidence type="ECO:0000256" key="3">
    <source>
        <dbReference type="ARBA" id="ARBA00023315"/>
    </source>
</evidence>
<dbReference type="RefSeq" id="WP_145767976.1">
    <property type="nucleotide sequence ID" value="NZ_VIWW01000002.1"/>
</dbReference>
<dbReference type="PANTHER" id="PTHR11712">
    <property type="entry name" value="POLYKETIDE SYNTHASE-RELATED"/>
    <property type="match status" value="1"/>
</dbReference>
<dbReference type="AlphaFoldDB" id="A0A561TYG4"/>
<dbReference type="OrthoDB" id="416758at2"/>
<keyword evidence="3" id="KW-0012">Acyltransferase</keyword>